<dbReference type="SUPFAM" id="SSF53639">
    <property type="entry name" value="AraD/HMP-PK domain-like"/>
    <property type="match status" value="1"/>
</dbReference>
<evidence type="ECO:0000313" key="5">
    <source>
        <dbReference type="EMBL" id="KAL3093141.1"/>
    </source>
</evidence>
<comment type="caution">
    <text evidence="5">The sequence shown here is derived from an EMBL/GenBank/DDBJ whole genome shotgun (WGS) entry which is preliminary data.</text>
</comment>
<comment type="similarity">
    <text evidence="1">Belongs to the selenium-binding protein family.</text>
</comment>
<keyword evidence="6" id="KW-1185">Reference proteome</keyword>
<dbReference type="Pfam" id="PF05694">
    <property type="entry name" value="SBP56"/>
    <property type="match status" value="2"/>
</dbReference>
<feature type="domain" description="Class II aldolase/adducin N-terminal" evidence="4">
    <location>
        <begin position="466"/>
        <end position="659"/>
    </location>
</feature>
<dbReference type="Pfam" id="PF00596">
    <property type="entry name" value="Aldolase_II"/>
    <property type="match status" value="1"/>
</dbReference>
<accession>A0ABD2JR95</accession>
<evidence type="ECO:0000256" key="3">
    <source>
        <dbReference type="ARBA" id="ARBA00023266"/>
    </source>
</evidence>
<dbReference type="AlphaFoldDB" id="A0ABD2JR95"/>
<comment type="similarity">
    <text evidence="2">Belongs to the aldolase class II family. Adducin subfamily.</text>
</comment>
<dbReference type="Gene3D" id="3.40.225.10">
    <property type="entry name" value="Class II aldolase/adducin N-terminal domain"/>
    <property type="match status" value="1"/>
</dbReference>
<name>A0ABD2JR95_9BILA</name>
<dbReference type="InterPro" id="IPR011044">
    <property type="entry name" value="Quino_amine_DH_bsu"/>
</dbReference>
<keyword evidence="3" id="KW-0711">Selenium</keyword>
<dbReference type="Proteomes" id="UP001620626">
    <property type="component" value="Unassembled WGS sequence"/>
</dbReference>
<reference evidence="5 6" key="1">
    <citation type="submission" date="2024-10" db="EMBL/GenBank/DDBJ databases">
        <authorList>
            <person name="Kim D."/>
        </authorList>
    </citation>
    <scope>NUCLEOTIDE SEQUENCE [LARGE SCALE GENOMIC DNA]</scope>
    <source>
        <strain evidence="5">BH-2024</strain>
    </source>
</reference>
<dbReference type="InterPro" id="IPR001303">
    <property type="entry name" value="Aldolase_II/adducin_N"/>
</dbReference>
<gene>
    <name evidence="5" type="ORF">niasHT_022591</name>
</gene>
<dbReference type="PANTHER" id="PTHR23300">
    <property type="entry name" value="METHANETHIOL OXIDASE"/>
    <property type="match status" value="1"/>
</dbReference>
<dbReference type="SMART" id="SM01007">
    <property type="entry name" value="Aldolase_II"/>
    <property type="match status" value="1"/>
</dbReference>
<dbReference type="InterPro" id="IPR008826">
    <property type="entry name" value="Se-bd"/>
</dbReference>
<proteinExistence type="inferred from homology"/>
<dbReference type="PANTHER" id="PTHR23300:SF0">
    <property type="entry name" value="METHANETHIOL OXIDASE"/>
    <property type="match status" value="1"/>
</dbReference>
<evidence type="ECO:0000259" key="4">
    <source>
        <dbReference type="SMART" id="SM01007"/>
    </source>
</evidence>
<organism evidence="5 6">
    <name type="scientific">Heterodera trifolii</name>
    <dbReference type="NCBI Taxonomy" id="157864"/>
    <lineage>
        <taxon>Eukaryota</taxon>
        <taxon>Metazoa</taxon>
        <taxon>Ecdysozoa</taxon>
        <taxon>Nematoda</taxon>
        <taxon>Chromadorea</taxon>
        <taxon>Rhabditida</taxon>
        <taxon>Tylenchina</taxon>
        <taxon>Tylenchomorpha</taxon>
        <taxon>Tylenchoidea</taxon>
        <taxon>Heteroderidae</taxon>
        <taxon>Heteroderinae</taxon>
        <taxon>Heterodera</taxon>
    </lineage>
</organism>
<dbReference type="EMBL" id="JBICBT010000917">
    <property type="protein sequence ID" value="KAL3093141.1"/>
    <property type="molecule type" value="Genomic_DNA"/>
</dbReference>
<evidence type="ECO:0000256" key="2">
    <source>
        <dbReference type="ARBA" id="ARBA00006274"/>
    </source>
</evidence>
<evidence type="ECO:0000256" key="1">
    <source>
        <dbReference type="ARBA" id="ARBA00005606"/>
    </source>
</evidence>
<protein>
    <recommendedName>
        <fullName evidence="4">Class II aldolase/adducin N-terminal domain-containing protein</fullName>
    </recommendedName>
</protein>
<evidence type="ECO:0000313" key="6">
    <source>
        <dbReference type="Proteomes" id="UP001620626"/>
    </source>
</evidence>
<dbReference type="InterPro" id="IPR036409">
    <property type="entry name" value="Aldolase_II/adducin_N_sf"/>
</dbReference>
<sequence length="688" mass="76807">MFVALPNCSSPRNPLATYPDCIASLDINPDSQSYGKLISVLEMPNEGDELNNLCCCSSDRLIVTSIGSGRIYVVDTSDPKELKLEKTIEPSTLTSLGVSCPGRVCCASDSVIIGTMGDDRMENNGNFLLLDRLTFEPIGFWAEKEGQKGTKFGGTDFCIQTKQNVLLSVGWGTPAKFRGGLRPRDVTNGHYSNEVNVWEWRQRRLIQTIALEGDCGWMPMAVRFLHNADKCHAFVCTLLGSAIYHLWREEGEESFRHCLAANIPPKKVDGWQCPSFVPQFVQDLLVSMNWALPKMPAFTSDLVISSDDRFLFTSNWLHGDVRQWDISDPFSIKMVAQCFVGGSLLKGSGVTICEDEQPESQPEAFQFEDGQQMLGGPHKLKLSPDGRCLYVTNSLYYPWDVQFYPKLAEEGSTMVQLDVVTSEGGGLKDLIWRVKCFFKVLLISERISFPPMRELFIEDNSPITPARLAELIRHFYALGWMRDNGGGMAVLCNGVVFGSSTSVQKEKVSENDLFVIDAATGTVLKRPQNAASVPSATCGLLMNTGLNCVIHTHSKYANLVSQLVTANEFAIQNQEMIQGVENRSSGLRLDNVDRLVVPIVDSELNEQMLSPVLLRTLDKYPEASAILVRGHGFFVFGSHCWQSTKMMLECYEYLFELACEMIKYKLPLVPKLPKMKIMRQFTRNTTTA</sequence>
<dbReference type="SUPFAM" id="SSF50969">
    <property type="entry name" value="YVTN repeat-like/Quinoprotein amine dehydrogenase"/>
    <property type="match status" value="1"/>
</dbReference>